<dbReference type="EMBL" id="WEIA01000012">
    <property type="protein sequence ID" value="NLR23085.1"/>
    <property type="molecule type" value="Genomic_DNA"/>
</dbReference>
<dbReference type="Proteomes" id="UP000646877">
    <property type="component" value="Unassembled WGS sequence"/>
</dbReference>
<evidence type="ECO:0000259" key="1">
    <source>
        <dbReference type="PROSITE" id="PS50104"/>
    </source>
</evidence>
<reference evidence="3 5" key="2">
    <citation type="submission" date="2023-10" db="EMBL/GenBank/DDBJ databases">
        <title>To unveil natural product biosynthetic capacity in Pseudoalteromonas.</title>
        <authorList>
            <person name="Wang J."/>
        </authorList>
    </citation>
    <scope>NUCLEOTIDE SEQUENCE [LARGE SCALE GENOMIC DNA]</scope>
    <source>
        <strain evidence="3 5">DSM 15914</strain>
    </source>
</reference>
<keyword evidence="5" id="KW-1185">Reference proteome</keyword>
<gene>
    <name evidence="2" type="ORF">F9Y85_17565</name>
    <name evidence="3" type="ORF">R5H13_20490</name>
</gene>
<evidence type="ECO:0000313" key="5">
    <source>
        <dbReference type="Proteomes" id="UP001304419"/>
    </source>
</evidence>
<dbReference type="Gene3D" id="3.40.50.10140">
    <property type="entry name" value="Toll/interleukin-1 receptor homology (TIR) domain"/>
    <property type="match status" value="1"/>
</dbReference>
<proteinExistence type="predicted"/>
<dbReference type="SMART" id="SM00255">
    <property type="entry name" value="TIR"/>
    <property type="match status" value="1"/>
</dbReference>
<protein>
    <submittedName>
        <fullName evidence="2">Toll/interleukin-1 receptor domain-containing protein</fullName>
    </submittedName>
</protein>
<dbReference type="SUPFAM" id="SSF52200">
    <property type="entry name" value="Toll/Interleukin receptor TIR domain"/>
    <property type="match status" value="1"/>
</dbReference>
<dbReference type="PROSITE" id="PS50104">
    <property type="entry name" value="TIR"/>
    <property type="match status" value="1"/>
</dbReference>
<evidence type="ECO:0000313" key="2">
    <source>
        <dbReference type="EMBL" id="NLR23085.1"/>
    </source>
</evidence>
<dbReference type="Proteomes" id="UP001304419">
    <property type="component" value="Chromosome 2"/>
</dbReference>
<keyword evidence="2" id="KW-0675">Receptor</keyword>
<dbReference type="AlphaFoldDB" id="A0A8I2HCJ9"/>
<dbReference type="RefSeq" id="WP_039495108.1">
    <property type="nucleotide sequence ID" value="NZ_CBCSDF010000001.1"/>
</dbReference>
<organism evidence="2 4">
    <name type="scientific">Pseudoalteromonas maricaloris</name>
    <dbReference type="NCBI Taxonomy" id="184924"/>
    <lineage>
        <taxon>Bacteria</taxon>
        <taxon>Pseudomonadati</taxon>
        <taxon>Pseudomonadota</taxon>
        <taxon>Gammaproteobacteria</taxon>
        <taxon>Alteromonadales</taxon>
        <taxon>Pseudoalteromonadaceae</taxon>
        <taxon>Pseudoalteromonas</taxon>
    </lineage>
</organism>
<dbReference type="GO" id="GO:0007165">
    <property type="term" value="P:signal transduction"/>
    <property type="evidence" value="ECO:0007669"/>
    <property type="project" value="InterPro"/>
</dbReference>
<dbReference type="EMBL" id="CP137579">
    <property type="protein sequence ID" value="WOX31319.1"/>
    <property type="molecule type" value="Genomic_DNA"/>
</dbReference>
<accession>A0A8I2HCJ9</accession>
<dbReference type="InterPro" id="IPR000157">
    <property type="entry name" value="TIR_dom"/>
</dbReference>
<evidence type="ECO:0000313" key="4">
    <source>
        <dbReference type="Proteomes" id="UP000646877"/>
    </source>
</evidence>
<sequence length="289" mass="32474">MGTSVFLSHNHKDKDFVRRLAIDIESHGIRVWLDEAEMKIGDSLVQKIREGIDNVDYFAVILSCNSVKAPWVVSELDVAMNYQIAGKIKILPIILEDVDLPSFLVGKLYSNFSNIDSYDDELKRLVTSMGVVFNNNVVAPRTASNLGQSLDSANMIGLPIMSAPFHRPYQYLGMVLSDVEKIVGVQANEARNIIVENELCKMVLWGEGNFVSFVEVDLLQTEPHSQSEDFNSEALLGALSIGIHELELVRKRTDFHTYYDHKKRMKVTASCLYDGAPLSVSFGTKYYNM</sequence>
<name>A0A8I2HCJ9_9GAMM</name>
<evidence type="ECO:0000313" key="3">
    <source>
        <dbReference type="EMBL" id="WOX31319.1"/>
    </source>
</evidence>
<dbReference type="InterPro" id="IPR035897">
    <property type="entry name" value="Toll_tir_struct_dom_sf"/>
</dbReference>
<feature type="domain" description="TIR" evidence="1">
    <location>
        <begin position="1"/>
        <end position="130"/>
    </location>
</feature>
<reference evidence="2" key="1">
    <citation type="submission" date="2019-10" db="EMBL/GenBank/DDBJ databases">
        <authorList>
            <person name="Paulsen S."/>
        </authorList>
    </citation>
    <scope>NUCLEOTIDE SEQUENCE</scope>
    <source>
        <strain evidence="2">LMG 19692</strain>
    </source>
</reference>
<dbReference type="Pfam" id="PF13676">
    <property type="entry name" value="TIR_2"/>
    <property type="match status" value="1"/>
</dbReference>